<dbReference type="OrthoDB" id="6271941at2759"/>
<dbReference type="InterPro" id="IPR016187">
    <property type="entry name" value="CTDL_fold"/>
</dbReference>
<dbReference type="AlphaFoldDB" id="A0A8J1XFH1"/>
<organism evidence="1 2">
    <name type="scientific">Owenia fusiformis</name>
    <name type="common">Polychaete worm</name>
    <dbReference type="NCBI Taxonomy" id="6347"/>
    <lineage>
        <taxon>Eukaryota</taxon>
        <taxon>Metazoa</taxon>
        <taxon>Spiralia</taxon>
        <taxon>Lophotrochozoa</taxon>
        <taxon>Annelida</taxon>
        <taxon>Polychaeta</taxon>
        <taxon>Sedentaria</taxon>
        <taxon>Canalipalpata</taxon>
        <taxon>Sabellida</taxon>
        <taxon>Oweniida</taxon>
        <taxon>Oweniidae</taxon>
        <taxon>Owenia</taxon>
    </lineage>
</organism>
<dbReference type="PROSITE" id="PS50041">
    <property type="entry name" value="C_TYPE_LECTIN_2"/>
    <property type="match status" value="1"/>
</dbReference>
<proteinExistence type="predicted"/>
<name>A0A8J1XFH1_OWEFU</name>
<reference evidence="1" key="1">
    <citation type="submission" date="2022-03" db="EMBL/GenBank/DDBJ databases">
        <authorList>
            <person name="Martin C."/>
        </authorList>
    </citation>
    <scope>NUCLEOTIDE SEQUENCE</scope>
</reference>
<sequence length="207" mass="23787">MKLYILVTLVVNICLAVCTPVITDTSLNNDTKTTLDNETVPLSPIDQPESQASDSAYRLYTRGPCPYGFIYNANQRTCYSLNTNNQGVTWFEALSFCMSMHANLVAIESEQEQLYILGMLRHFEHGDSTVWTGGNTLSKHGNWFWAGGLHAPQKRFTYTRWAPGEPSNHDNHNNWEKCVYLESKKEHKWNDDSCYRKLYFICERGVK</sequence>
<dbReference type="InterPro" id="IPR016186">
    <property type="entry name" value="C-type_lectin-like/link_sf"/>
</dbReference>
<dbReference type="Gene3D" id="3.10.100.10">
    <property type="entry name" value="Mannose-Binding Protein A, subunit A"/>
    <property type="match status" value="1"/>
</dbReference>
<dbReference type="EMBL" id="CAIIXF020000005">
    <property type="protein sequence ID" value="CAH1785028.1"/>
    <property type="molecule type" value="Genomic_DNA"/>
</dbReference>
<comment type="caution">
    <text evidence="1">The sequence shown here is derived from an EMBL/GenBank/DDBJ whole genome shotgun (WGS) entry which is preliminary data.</text>
</comment>
<dbReference type="SUPFAM" id="SSF56436">
    <property type="entry name" value="C-type lectin-like"/>
    <property type="match status" value="1"/>
</dbReference>
<dbReference type="Proteomes" id="UP000749559">
    <property type="component" value="Unassembled WGS sequence"/>
</dbReference>
<dbReference type="CDD" id="cd00037">
    <property type="entry name" value="CLECT"/>
    <property type="match status" value="1"/>
</dbReference>
<dbReference type="PANTHER" id="PTHR22803">
    <property type="entry name" value="MANNOSE, PHOSPHOLIPASE, LECTIN RECEPTOR RELATED"/>
    <property type="match status" value="1"/>
</dbReference>
<evidence type="ECO:0000313" key="2">
    <source>
        <dbReference type="Proteomes" id="UP000749559"/>
    </source>
</evidence>
<dbReference type="SMART" id="SM00034">
    <property type="entry name" value="CLECT"/>
    <property type="match status" value="1"/>
</dbReference>
<dbReference type="PROSITE" id="PS00615">
    <property type="entry name" value="C_TYPE_LECTIN_1"/>
    <property type="match status" value="1"/>
</dbReference>
<dbReference type="InterPro" id="IPR018378">
    <property type="entry name" value="C-type_lectin_CS"/>
</dbReference>
<dbReference type="InterPro" id="IPR050111">
    <property type="entry name" value="C-type_lectin/snaclec_domain"/>
</dbReference>
<dbReference type="InterPro" id="IPR001304">
    <property type="entry name" value="C-type_lectin-like"/>
</dbReference>
<protein>
    <submittedName>
        <fullName evidence="1">Uncharacterized protein</fullName>
    </submittedName>
</protein>
<keyword evidence="2" id="KW-1185">Reference proteome</keyword>
<accession>A0A8J1XFH1</accession>
<dbReference type="Pfam" id="PF00059">
    <property type="entry name" value="Lectin_C"/>
    <property type="match status" value="1"/>
</dbReference>
<gene>
    <name evidence="1" type="ORF">OFUS_LOCUS11137</name>
</gene>
<evidence type="ECO:0000313" key="1">
    <source>
        <dbReference type="EMBL" id="CAH1785028.1"/>
    </source>
</evidence>